<sequence length="205" mass="21537">MPCVVLCTSIPSAEPSTFSAMIRSGRGLPCWAAWITGIRSWTAEIGFVVRRISGFSSTVSMRSWSFAKYGEMKPFSIWTPSAKSTSMRGGICSSTVTTPSVPTRSSAWAMAAPTRPSSFAAIVATCSRPSASETGRALSTSAATTRSTAVSMPRRSSIGLAPSSMVRMPSRTSACASRVAVVVPSPVMSEVLLATSRTSCAPMFL</sequence>
<protein>
    <submittedName>
        <fullName evidence="2">Unannotated protein</fullName>
    </submittedName>
</protein>
<proteinExistence type="predicted"/>
<dbReference type="EMBL" id="CAFBMK010000414">
    <property type="protein sequence ID" value="CAB4956784.1"/>
    <property type="molecule type" value="Genomic_DNA"/>
</dbReference>
<gene>
    <name evidence="2" type="ORF">UFOPK3564_03804</name>
</gene>
<feature type="region of interest" description="Disordered" evidence="1">
    <location>
        <begin position="135"/>
        <end position="156"/>
    </location>
</feature>
<reference evidence="2" key="1">
    <citation type="submission" date="2020-05" db="EMBL/GenBank/DDBJ databases">
        <authorList>
            <person name="Chiriac C."/>
            <person name="Salcher M."/>
            <person name="Ghai R."/>
            <person name="Kavagutti S V."/>
        </authorList>
    </citation>
    <scope>NUCLEOTIDE SEQUENCE</scope>
</reference>
<evidence type="ECO:0000313" key="2">
    <source>
        <dbReference type="EMBL" id="CAB4956784.1"/>
    </source>
</evidence>
<feature type="compositionally biased region" description="Low complexity" evidence="1">
    <location>
        <begin position="137"/>
        <end position="151"/>
    </location>
</feature>
<dbReference type="AlphaFoldDB" id="A0A6J7KSU7"/>
<organism evidence="2">
    <name type="scientific">freshwater metagenome</name>
    <dbReference type="NCBI Taxonomy" id="449393"/>
    <lineage>
        <taxon>unclassified sequences</taxon>
        <taxon>metagenomes</taxon>
        <taxon>ecological metagenomes</taxon>
    </lineage>
</organism>
<name>A0A6J7KSU7_9ZZZZ</name>
<evidence type="ECO:0000256" key="1">
    <source>
        <dbReference type="SAM" id="MobiDB-lite"/>
    </source>
</evidence>
<accession>A0A6J7KSU7</accession>